<dbReference type="OrthoDB" id="2157530at2759"/>
<evidence type="ECO:0000313" key="2">
    <source>
        <dbReference type="EMBL" id="EPE33887.1"/>
    </source>
</evidence>
<dbReference type="InterPro" id="IPR052895">
    <property type="entry name" value="HetReg/Transcr_Mod"/>
</dbReference>
<dbReference type="eggNOG" id="ENOG502SJ8J">
    <property type="taxonomic scope" value="Eukaryota"/>
</dbReference>
<dbReference type="Pfam" id="PF06985">
    <property type="entry name" value="HET"/>
    <property type="match status" value="1"/>
</dbReference>
<reference evidence="2 3" key="1">
    <citation type="journal article" date="2013" name="BMC Genomics">
        <title>Genomics-driven discovery of the pneumocandin biosynthetic gene cluster in the fungus Glarea lozoyensis.</title>
        <authorList>
            <person name="Chen L."/>
            <person name="Yue Q."/>
            <person name="Zhang X."/>
            <person name="Xiang M."/>
            <person name="Wang C."/>
            <person name="Li S."/>
            <person name="Che Y."/>
            <person name="Ortiz-Lopez F.J."/>
            <person name="Bills G.F."/>
            <person name="Liu X."/>
            <person name="An Z."/>
        </authorList>
    </citation>
    <scope>NUCLEOTIDE SEQUENCE [LARGE SCALE GENOMIC DNA]</scope>
    <source>
        <strain evidence="3">ATCC 20868 / MF5171</strain>
    </source>
</reference>
<dbReference type="RefSeq" id="XP_008079039.1">
    <property type="nucleotide sequence ID" value="XM_008080848.1"/>
</dbReference>
<dbReference type="GeneID" id="19465953"/>
<proteinExistence type="predicted"/>
<protein>
    <recommendedName>
        <fullName evidence="1">Heterokaryon incompatibility domain-containing protein</fullName>
    </recommendedName>
</protein>
<dbReference type="Pfam" id="PF26639">
    <property type="entry name" value="Het-6_barrel"/>
    <property type="match status" value="1"/>
</dbReference>
<keyword evidence="3" id="KW-1185">Reference proteome</keyword>
<sequence>MAAILQPYIYRPLPSGQHIRLLQLSEAQDLQAGLEGKLTTYELANTPPYECLSYTWGIDPANCSLTLNNLGFSIRQNLQDGLRRLRRSDRAHLLWVDAICIDQLNIPERGSQVSIMRDIFAGADQVVIWLGEEDDDGSTAPAFKLIPILAKLDKTETWNYVVQNAESEGSSAEDLLKDLYSLNRLGSRPWWKRVWVLQEIVVAKEAMLLCGSQVLSWQGICDLHRVYMHLPTSHQLLTSQLDRAWAREFPYRPILKLLDNIIFDPLRVILSHRKWKEKGLTTTLAKLMDMMIHTRYLASDPRDHIYALLGIVQMDLKSGIQPDYNLSMEVLYTSVFKSWLINEGDLTYLSWLRYNNSLHYKNETFPTWVPDFQNRTIKGRFSTRWISRAKRRPKYALLYHASGSQQPSSAPHITASSFENENCILNLIGVEVDTIEDINSYSGNFNLYMTPPERLNKRIDLWRPSNLSKYVGSSEPIKQAFWRTYLKDQTLQGYHEGIRHRHQMRRLSNKEMEDEDWTNFHKVLSKTAVVRKIRVFFMTKKGYMGLGYDTVKEGDIVAVVMGGEVPLVLRPAGDGLFLLIGECYVHGIMDGEVMKGVENGEFEKKRIRIK</sequence>
<organism evidence="2 3">
    <name type="scientific">Glarea lozoyensis (strain ATCC 20868 / MF5171)</name>
    <dbReference type="NCBI Taxonomy" id="1116229"/>
    <lineage>
        <taxon>Eukaryota</taxon>
        <taxon>Fungi</taxon>
        <taxon>Dikarya</taxon>
        <taxon>Ascomycota</taxon>
        <taxon>Pezizomycotina</taxon>
        <taxon>Leotiomycetes</taxon>
        <taxon>Helotiales</taxon>
        <taxon>Helotiaceae</taxon>
        <taxon>Glarea</taxon>
    </lineage>
</organism>
<dbReference type="KEGG" id="glz:GLAREA_06900"/>
<dbReference type="EMBL" id="KE145357">
    <property type="protein sequence ID" value="EPE33887.1"/>
    <property type="molecule type" value="Genomic_DNA"/>
</dbReference>
<name>S3D606_GLAL2</name>
<dbReference type="Proteomes" id="UP000016922">
    <property type="component" value="Unassembled WGS sequence"/>
</dbReference>
<accession>S3D606</accession>
<evidence type="ECO:0000313" key="3">
    <source>
        <dbReference type="Proteomes" id="UP000016922"/>
    </source>
</evidence>
<dbReference type="HOGENOM" id="CLU_004184_7_2_1"/>
<dbReference type="AlphaFoldDB" id="S3D606"/>
<dbReference type="PANTHER" id="PTHR24148:SF73">
    <property type="entry name" value="HET DOMAIN PROTEIN (AFU_ORTHOLOGUE AFUA_8G01020)"/>
    <property type="match status" value="1"/>
</dbReference>
<feature type="domain" description="Heterokaryon incompatibility" evidence="1">
    <location>
        <begin position="49"/>
        <end position="199"/>
    </location>
</feature>
<dbReference type="OMA" id="AVAGCHI"/>
<dbReference type="STRING" id="1116229.S3D606"/>
<gene>
    <name evidence="2" type="ORF">GLAREA_06900</name>
</gene>
<dbReference type="InterPro" id="IPR010730">
    <property type="entry name" value="HET"/>
</dbReference>
<dbReference type="PANTHER" id="PTHR24148">
    <property type="entry name" value="ANKYRIN REPEAT DOMAIN-CONTAINING PROTEIN 39 HOMOLOG-RELATED"/>
    <property type="match status" value="1"/>
</dbReference>
<evidence type="ECO:0000259" key="1">
    <source>
        <dbReference type="Pfam" id="PF06985"/>
    </source>
</evidence>